<evidence type="ECO:0000313" key="3">
    <source>
        <dbReference type="Proteomes" id="UP000822476"/>
    </source>
</evidence>
<protein>
    <submittedName>
        <fullName evidence="2">Uncharacterized protein</fullName>
    </submittedName>
</protein>
<keyword evidence="3" id="KW-1185">Reference proteome</keyword>
<dbReference type="Proteomes" id="UP000822476">
    <property type="component" value="Unassembled WGS sequence"/>
</dbReference>
<evidence type="ECO:0000256" key="1">
    <source>
        <dbReference type="SAM" id="SignalP"/>
    </source>
</evidence>
<gene>
    <name evidence="2" type="ORF">EG68_11396</name>
</gene>
<comment type="caution">
    <text evidence="2">The sequence shown here is derived from an EMBL/GenBank/DDBJ whole genome shotgun (WGS) entry which is preliminary data.</text>
</comment>
<feature type="chain" id="PRO_5035859832" evidence="1">
    <location>
        <begin position="21"/>
        <end position="91"/>
    </location>
</feature>
<accession>A0A8S9YJ54</accession>
<reference evidence="2" key="1">
    <citation type="submission" date="2019-07" db="EMBL/GenBank/DDBJ databases">
        <title>Annotation for the trematode Paragonimus miyazaki's.</title>
        <authorList>
            <person name="Choi Y.-J."/>
        </authorList>
    </citation>
    <scope>NUCLEOTIDE SEQUENCE</scope>
    <source>
        <strain evidence="2">Japan</strain>
    </source>
</reference>
<dbReference type="AlphaFoldDB" id="A0A8S9YJ54"/>
<evidence type="ECO:0000313" key="2">
    <source>
        <dbReference type="EMBL" id="KAF7234919.1"/>
    </source>
</evidence>
<feature type="signal peptide" evidence="1">
    <location>
        <begin position="1"/>
        <end position="20"/>
    </location>
</feature>
<keyword evidence="1" id="KW-0732">Signal</keyword>
<name>A0A8S9YJ54_9TREM</name>
<proteinExistence type="predicted"/>
<dbReference type="EMBL" id="JTDE01008492">
    <property type="protein sequence ID" value="KAF7234919.1"/>
    <property type="molecule type" value="Genomic_DNA"/>
</dbReference>
<organism evidence="2 3">
    <name type="scientific">Paragonimus skrjabini miyazakii</name>
    <dbReference type="NCBI Taxonomy" id="59628"/>
    <lineage>
        <taxon>Eukaryota</taxon>
        <taxon>Metazoa</taxon>
        <taxon>Spiralia</taxon>
        <taxon>Lophotrochozoa</taxon>
        <taxon>Platyhelminthes</taxon>
        <taxon>Trematoda</taxon>
        <taxon>Digenea</taxon>
        <taxon>Plagiorchiida</taxon>
        <taxon>Troglotremata</taxon>
        <taxon>Troglotrematidae</taxon>
        <taxon>Paragonimus</taxon>
    </lineage>
</organism>
<sequence length="91" mass="10348">MRCIIPFLITTLFVTCLSDANSIKPKNVELATMTMSEFFIKFAARISSIMPALKDKLAKTDLGQQFLDVRLKNREFLMTVIDKIEAYAQQA</sequence>
<dbReference type="OrthoDB" id="6264439at2759"/>